<dbReference type="STRING" id="989370.AOQ71_15175"/>
<dbReference type="Proteomes" id="UP000051936">
    <property type="component" value="Unassembled WGS sequence"/>
</dbReference>
<gene>
    <name evidence="1" type="ORF">AOQ71_15175</name>
</gene>
<reference evidence="1 2" key="1">
    <citation type="submission" date="2015-09" db="EMBL/GenBank/DDBJ databases">
        <title>Draft Genome Sequence of Bradyrhizobium manausense Strain BR 3351T, a Novel Symbiotic Nitrogen-Fixing Alphaproteobacterium Isolated from Brazilian Amazon Rain Forest.</title>
        <authorList>
            <person name="De Araujo J.L."/>
            <person name="Zilli J.E."/>
        </authorList>
    </citation>
    <scope>NUCLEOTIDE SEQUENCE [LARGE SCALE GENOMIC DNA]</scope>
    <source>
        <strain evidence="1 2">BR3351</strain>
    </source>
</reference>
<evidence type="ECO:0000313" key="2">
    <source>
        <dbReference type="Proteomes" id="UP000051936"/>
    </source>
</evidence>
<proteinExistence type="predicted"/>
<name>A0A0R3E235_9BRAD</name>
<dbReference type="AlphaFoldDB" id="A0A0R3E235"/>
<accession>A0A0R3E235</accession>
<dbReference type="RefSeq" id="WP_057747475.1">
    <property type="nucleotide sequence ID" value="NZ_LJYG01000055.1"/>
</dbReference>
<keyword evidence="2" id="KW-1185">Reference proteome</keyword>
<dbReference type="EMBL" id="LJYG01000055">
    <property type="protein sequence ID" value="KRQ13285.1"/>
    <property type="molecule type" value="Genomic_DNA"/>
</dbReference>
<organism evidence="1 2">
    <name type="scientific">Bradyrhizobium manausense</name>
    <dbReference type="NCBI Taxonomy" id="989370"/>
    <lineage>
        <taxon>Bacteria</taxon>
        <taxon>Pseudomonadati</taxon>
        <taxon>Pseudomonadota</taxon>
        <taxon>Alphaproteobacteria</taxon>
        <taxon>Hyphomicrobiales</taxon>
        <taxon>Nitrobacteraceae</taxon>
        <taxon>Bradyrhizobium</taxon>
    </lineage>
</organism>
<comment type="caution">
    <text evidence="1">The sequence shown here is derived from an EMBL/GenBank/DDBJ whole genome shotgun (WGS) entry which is preliminary data.</text>
</comment>
<evidence type="ECO:0000313" key="1">
    <source>
        <dbReference type="EMBL" id="KRQ13285.1"/>
    </source>
</evidence>
<sequence>MRFWIASAFAKASADKSLRSQRRGDIDPRLTIPLCGKHERQSCARDALLLAALSRMRHDRDKSNNQAAIQSKAIKGGCFQ</sequence>
<protein>
    <submittedName>
        <fullName evidence="1">Uncharacterized protein</fullName>
    </submittedName>
</protein>